<reference evidence="4 5" key="1">
    <citation type="submission" date="2024-06" db="EMBL/GenBank/DDBJ databases">
        <title>Genomic Encyclopedia of Type Strains, Phase IV (KMG-IV): sequencing the most valuable type-strain genomes for metagenomic binning, comparative biology and taxonomic classification.</title>
        <authorList>
            <person name="Goeker M."/>
        </authorList>
    </citation>
    <scope>NUCLEOTIDE SEQUENCE [LARGE SCALE GENOMIC DNA]</scope>
    <source>
        <strain evidence="4 5">DSM 29388</strain>
    </source>
</reference>
<keyword evidence="5" id="KW-1185">Reference proteome</keyword>
<keyword evidence="2" id="KW-0812">Transmembrane</keyword>
<feature type="region of interest" description="Disordered" evidence="1">
    <location>
        <begin position="330"/>
        <end position="349"/>
    </location>
</feature>
<keyword evidence="4" id="KW-0378">Hydrolase</keyword>
<proteinExistence type="predicted"/>
<organism evidence="4 5">
    <name type="scientific">Moheibacter stercoris</name>
    <dbReference type="NCBI Taxonomy" id="1628251"/>
    <lineage>
        <taxon>Bacteria</taxon>
        <taxon>Pseudomonadati</taxon>
        <taxon>Bacteroidota</taxon>
        <taxon>Flavobacteriia</taxon>
        <taxon>Flavobacteriales</taxon>
        <taxon>Weeksellaceae</taxon>
        <taxon>Moheibacter</taxon>
    </lineage>
</organism>
<dbReference type="GO" id="GO:0004519">
    <property type="term" value="F:endonuclease activity"/>
    <property type="evidence" value="ECO:0007669"/>
    <property type="project" value="UniProtKB-KW"/>
</dbReference>
<comment type="caution">
    <text evidence="4">The sequence shown here is derived from an EMBL/GenBank/DDBJ whole genome shotgun (WGS) entry which is preliminary data.</text>
</comment>
<gene>
    <name evidence="4" type="ORF">ABID46_001534</name>
</gene>
<evidence type="ECO:0000256" key="1">
    <source>
        <dbReference type="SAM" id="MobiDB-lite"/>
    </source>
</evidence>
<evidence type="ECO:0000313" key="4">
    <source>
        <dbReference type="EMBL" id="MET3731952.1"/>
    </source>
</evidence>
<dbReference type="Proteomes" id="UP001549146">
    <property type="component" value="Unassembled WGS sequence"/>
</dbReference>
<dbReference type="SUPFAM" id="SSF56219">
    <property type="entry name" value="DNase I-like"/>
    <property type="match status" value="1"/>
</dbReference>
<keyword evidence="4" id="KW-0255">Endonuclease</keyword>
<evidence type="ECO:0000313" key="5">
    <source>
        <dbReference type="Proteomes" id="UP001549146"/>
    </source>
</evidence>
<feature type="domain" description="Endonuclease/exonuclease/phosphatase" evidence="3">
    <location>
        <begin position="106"/>
        <end position="312"/>
    </location>
</feature>
<dbReference type="PANTHER" id="PTHR14859:SF15">
    <property type="entry name" value="ENDONUCLEASE_EXONUCLEASE_PHOSPHATASE DOMAIN-CONTAINING PROTEIN"/>
    <property type="match status" value="1"/>
</dbReference>
<protein>
    <submittedName>
        <fullName evidence="4">Endonuclease/exonuclease/phosphatase (EEP) superfamily protein YafD</fullName>
    </submittedName>
</protein>
<evidence type="ECO:0000256" key="2">
    <source>
        <dbReference type="SAM" id="Phobius"/>
    </source>
</evidence>
<dbReference type="Pfam" id="PF03372">
    <property type="entry name" value="Exo_endo_phos"/>
    <property type="match status" value="1"/>
</dbReference>
<name>A0ABV2LTR4_9FLAO</name>
<dbReference type="InterPro" id="IPR005135">
    <property type="entry name" value="Endo/exonuclease/phosphatase"/>
</dbReference>
<dbReference type="InterPro" id="IPR036691">
    <property type="entry name" value="Endo/exonu/phosph_ase_sf"/>
</dbReference>
<dbReference type="Gene3D" id="3.60.10.10">
    <property type="entry name" value="Endonuclease/exonuclease/phosphatase"/>
    <property type="match status" value="1"/>
</dbReference>
<dbReference type="PANTHER" id="PTHR14859">
    <property type="entry name" value="CALCOFLUOR WHITE HYPERSENSITIVE PROTEIN PRECURSOR"/>
    <property type="match status" value="1"/>
</dbReference>
<feature type="transmembrane region" description="Helical" evidence="2">
    <location>
        <begin position="63"/>
        <end position="81"/>
    </location>
</feature>
<keyword evidence="2" id="KW-0472">Membrane</keyword>
<dbReference type="RefSeq" id="WP_354508699.1">
    <property type="nucleotide sequence ID" value="NZ_JBEPMO010000007.1"/>
</dbReference>
<feature type="transmembrane region" description="Helical" evidence="2">
    <location>
        <begin position="6"/>
        <end position="23"/>
    </location>
</feature>
<keyword evidence="4" id="KW-0540">Nuclease</keyword>
<accession>A0ABV2LTR4</accession>
<sequence>MLSHYILFSCISLICILSVLPLLKSPKWYVRVWDYPRFQFFCVSIFLLICYIVFIDFEHTADWIFLVVLIATIVYLFWFIYPYSFLSKKMLPNETSQNPKHRLKLLTINVYQDNEEYALTVERIKEVNADIVYLLETDQEWMDAVQEIKKDYPYFIEVPQDNTYGLLLYSKYEILNESINFWIDEEIPSLTFDIKIKDKLVRLYGIHPTPPVPQENPESTERDAEILIVGKKSEEFKGPSIVFGDLNDVAWSHTTRLFLRISKMLDPRIGRGMFNTFHAKYWFAKWPLDHFFVSSHFRLIEMKVEKSVQSDHYPISIDLSIQWELKENELEASQDDKEEATEIIEEARD</sequence>
<evidence type="ECO:0000259" key="3">
    <source>
        <dbReference type="Pfam" id="PF03372"/>
    </source>
</evidence>
<feature type="transmembrane region" description="Helical" evidence="2">
    <location>
        <begin position="35"/>
        <end position="57"/>
    </location>
</feature>
<dbReference type="InterPro" id="IPR051916">
    <property type="entry name" value="GPI-anchor_lipid_remodeler"/>
</dbReference>
<dbReference type="EMBL" id="JBEPMO010000007">
    <property type="protein sequence ID" value="MET3731952.1"/>
    <property type="molecule type" value="Genomic_DNA"/>
</dbReference>
<keyword evidence="2" id="KW-1133">Transmembrane helix</keyword>